<proteinExistence type="predicted"/>
<dbReference type="CDD" id="cd02966">
    <property type="entry name" value="TlpA_like_family"/>
    <property type="match status" value="1"/>
</dbReference>
<evidence type="ECO:0000259" key="6">
    <source>
        <dbReference type="PROSITE" id="PS51352"/>
    </source>
</evidence>
<sequence length="656" mass="76168">MKKQTVILFLLLGLSHTAFAQRVIENPAYEFKSTGINTITQIERNKENTRVQVHCEFIPHWWISFDSTTYIKDADTGKKYFPTGIEGTEFGKKTFMPDSGDSTFVLIFPPFDKKMKKFDYIESDTGEGSIFGISLKKTKDQKKKPVEESIYGTWEDMEKQLAAEADPSTGYGTDFFRKDTAHLRGFLKGYDPRAGFSTGMIYTGNELTREDYPTVIQIHPDGRFEADFLLNHPWEGYISFKRTSIPFYIEPGETLFISLDWEDFLMADRYRDRRYEFKNIDFKGASAGINKELNKFKVNTFNYRNFEKQLKTLAPAEFKQQQLNALKEADNSLAEKLKQNTISIKGQQLLKNKILLSFYGALFDYVMTRRYYASQDSTNEILKQPIPNDYYNFLPKINSNDKSLLVSNMFSSFINRYEYMGPFNNADMTFTPENKLEMFSKGWLRKDSVLRNELQVTPGLLFEIAKTRSLNYALEMLTPKEGHLLAEEINNSISEPFLKEETMRMYAKKFPEGEKQAYKLPEGKATDIFRKMTDPHKGKFVLVDFWATTCGPCIYGIKHMQPLRDKYKGSPDFAFVYITDTGGSPEASYNKFISENDMGDNLFRLPEDEYNYLRQLFKFNGIPRYVMLDRDGNVVDDNFPGHNAEYEIQKLFPDKK</sequence>
<feature type="domain" description="Thioredoxin" evidence="6">
    <location>
        <begin position="504"/>
        <end position="656"/>
    </location>
</feature>
<evidence type="ECO:0000256" key="3">
    <source>
        <dbReference type="ARBA" id="ARBA00023157"/>
    </source>
</evidence>
<dbReference type="PANTHER" id="PTHR42852">
    <property type="entry name" value="THIOL:DISULFIDE INTERCHANGE PROTEIN DSBE"/>
    <property type="match status" value="1"/>
</dbReference>
<dbReference type="HOGENOM" id="CLU_017885_0_0_10"/>
<keyword evidence="2" id="KW-0201">Cytochrome c-type biogenesis</keyword>
<feature type="signal peptide" evidence="5">
    <location>
        <begin position="1"/>
        <end position="20"/>
    </location>
</feature>
<evidence type="ECO:0000313" key="8">
    <source>
        <dbReference type="Proteomes" id="UP000033047"/>
    </source>
</evidence>
<keyword evidence="4" id="KW-0676">Redox-active center</keyword>
<dbReference type="InterPro" id="IPR036249">
    <property type="entry name" value="Thioredoxin-like_sf"/>
</dbReference>
<dbReference type="GO" id="GO:0030313">
    <property type="term" value="C:cell envelope"/>
    <property type="evidence" value="ECO:0007669"/>
    <property type="project" value="UniProtKB-SubCell"/>
</dbReference>
<dbReference type="InterPro" id="IPR050553">
    <property type="entry name" value="Thioredoxin_ResA/DsbE_sf"/>
</dbReference>
<feature type="chain" id="PRO_5002489743" description="Thioredoxin domain-containing protein" evidence="5">
    <location>
        <begin position="21"/>
        <end position="656"/>
    </location>
</feature>
<dbReference type="Gene3D" id="3.40.30.10">
    <property type="entry name" value="Glutaredoxin"/>
    <property type="match status" value="1"/>
</dbReference>
<evidence type="ECO:0000256" key="4">
    <source>
        <dbReference type="ARBA" id="ARBA00023284"/>
    </source>
</evidence>
<protein>
    <recommendedName>
        <fullName evidence="6">Thioredoxin domain-containing protein</fullName>
    </recommendedName>
</protein>
<evidence type="ECO:0000256" key="1">
    <source>
        <dbReference type="ARBA" id="ARBA00004196"/>
    </source>
</evidence>
<comment type="caution">
    <text evidence="7">The sequence shown here is derived from an EMBL/GenBank/DDBJ whole genome shotgun (WGS) entry which is preliminary data.</text>
</comment>
<dbReference type="Proteomes" id="UP000033047">
    <property type="component" value="Unassembled WGS sequence"/>
</dbReference>
<evidence type="ECO:0000313" key="7">
    <source>
        <dbReference type="EMBL" id="KKB56061.1"/>
    </source>
</evidence>
<dbReference type="GO" id="GO:0017004">
    <property type="term" value="P:cytochrome complex assembly"/>
    <property type="evidence" value="ECO:0007669"/>
    <property type="project" value="UniProtKB-KW"/>
</dbReference>
<name>A0A0F5JE07_9BACT</name>
<dbReference type="InterPro" id="IPR012336">
    <property type="entry name" value="Thioredoxin-like_fold"/>
</dbReference>
<comment type="subcellular location">
    <subcellularLocation>
        <location evidence="1">Cell envelope</location>
    </subcellularLocation>
</comment>
<organism evidence="7 8">
    <name type="scientific">Parabacteroides goldsteinii DSM 19448 = WAL 12034</name>
    <dbReference type="NCBI Taxonomy" id="927665"/>
    <lineage>
        <taxon>Bacteria</taxon>
        <taxon>Pseudomonadati</taxon>
        <taxon>Bacteroidota</taxon>
        <taxon>Bacteroidia</taxon>
        <taxon>Bacteroidales</taxon>
        <taxon>Tannerellaceae</taxon>
        <taxon>Parabacteroides</taxon>
    </lineage>
</organism>
<dbReference type="PATRIC" id="fig|927665.4.peg.2086"/>
<evidence type="ECO:0000256" key="2">
    <source>
        <dbReference type="ARBA" id="ARBA00022748"/>
    </source>
</evidence>
<reference evidence="7 8" key="1">
    <citation type="submission" date="2013-04" db="EMBL/GenBank/DDBJ databases">
        <title>The Genome Sequence of Parabacteroides goldsteinii DSM 19448.</title>
        <authorList>
            <consortium name="The Broad Institute Genomics Platform"/>
            <person name="Earl A."/>
            <person name="Ward D."/>
            <person name="Feldgarden M."/>
            <person name="Gevers D."/>
            <person name="Martens E."/>
            <person name="Sakamoto M."/>
            <person name="Benno Y."/>
            <person name="Song Y."/>
            <person name="Liu C."/>
            <person name="Lee J."/>
            <person name="Bolanos M."/>
            <person name="Vaisanen M.L."/>
            <person name="Finegold S.M."/>
            <person name="Walker B."/>
            <person name="Young S."/>
            <person name="Zeng Q."/>
            <person name="Gargeya S."/>
            <person name="Fitzgerald M."/>
            <person name="Haas B."/>
            <person name="Abouelleil A."/>
            <person name="Allen A.W."/>
            <person name="Alvarado L."/>
            <person name="Arachchi H.M."/>
            <person name="Berlin A.M."/>
            <person name="Chapman S.B."/>
            <person name="Gainer-Dewar J."/>
            <person name="Goldberg J."/>
            <person name="Griggs A."/>
            <person name="Gujja S."/>
            <person name="Hansen M."/>
            <person name="Howarth C."/>
            <person name="Imamovic A."/>
            <person name="Ireland A."/>
            <person name="Larimer J."/>
            <person name="McCowan C."/>
            <person name="Murphy C."/>
            <person name="Pearson M."/>
            <person name="Poon T.W."/>
            <person name="Priest M."/>
            <person name="Roberts A."/>
            <person name="Saif S."/>
            <person name="Shea T."/>
            <person name="Sisk P."/>
            <person name="Sykes S."/>
            <person name="Wortman J."/>
            <person name="Nusbaum C."/>
            <person name="Birren B."/>
        </authorList>
    </citation>
    <scope>NUCLEOTIDE SEQUENCE [LARGE SCALE GENOMIC DNA]</scope>
    <source>
        <strain evidence="7 8">DSM 19448</strain>
    </source>
</reference>
<dbReference type="PROSITE" id="PS51352">
    <property type="entry name" value="THIOREDOXIN_2"/>
    <property type="match status" value="1"/>
</dbReference>
<keyword evidence="3" id="KW-1015">Disulfide bond</keyword>
<dbReference type="PANTHER" id="PTHR42852:SF6">
    <property type="entry name" value="THIOL:DISULFIDE INTERCHANGE PROTEIN DSBE"/>
    <property type="match status" value="1"/>
</dbReference>
<dbReference type="EMBL" id="AQHV01000011">
    <property type="protein sequence ID" value="KKB56061.1"/>
    <property type="molecule type" value="Genomic_DNA"/>
</dbReference>
<keyword evidence="5" id="KW-0732">Signal</keyword>
<dbReference type="STRING" id="927665.HMPREF1535_02034"/>
<dbReference type="Pfam" id="PF13905">
    <property type="entry name" value="Thioredoxin_8"/>
    <property type="match status" value="1"/>
</dbReference>
<dbReference type="SUPFAM" id="SSF52833">
    <property type="entry name" value="Thioredoxin-like"/>
    <property type="match status" value="1"/>
</dbReference>
<dbReference type="RefSeq" id="WP_046146010.1">
    <property type="nucleotide sequence ID" value="NZ_KQ033912.1"/>
</dbReference>
<dbReference type="AlphaFoldDB" id="A0A0F5JE07"/>
<accession>A0A0F5JE07</accession>
<dbReference type="InterPro" id="IPR013766">
    <property type="entry name" value="Thioredoxin_domain"/>
</dbReference>
<evidence type="ECO:0000256" key="5">
    <source>
        <dbReference type="SAM" id="SignalP"/>
    </source>
</evidence>
<gene>
    <name evidence="7" type="ORF">HMPREF1535_02034</name>
</gene>